<feature type="region of interest" description="Disordered" evidence="1">
    <location>
        <begin position="149"/>
        <end position="177"/>
    </location>
</feature>
<feature type="compositionally biased region" description="Gly residues" evidence="1">
    <location>
        <begin position="332"/>
        <end position="347"/>
    </location>
</feature>
<evidence type="ECO:0000313" key="2">
    <source>
        <dbReference type="EMBL" id="GMH52409.1"/>
    </source>
</evidence>
<feature type="region of interest" description="Disordered" evidence="1">
    <location>
        <begin position="330"/>
        <end position="354"/>
    </location>
</feature>
<reference evidence="3" key="1">
    <citation type="journal article" date="2023" name="Commun. Biol.">
        <title>Genome analysis of Parmales, the sister group of diatoms, reveals the evolutionary specialization of diatoms from phago-mixotrophs to photoautotrophs.</title>
        <authorList>
            <person name="Ban H."/>
            <person name="Sato S."/>
            <person name="Yoshikawa S."/>
            <person name="Yamada K."/>
            <person name="Nakamura Y."/>
            <person name="Ichinomiya M."/>
            <person name="Sato N."/>
            <person name="Blanc-Mathieu R."/>
            <person name="Endo H."/>
            <person name="Kuwata A."/>
            <person name="Ogata H."/>
        </authorList>
    </citation>
    <scope>NUCLEOTIDE SEQUENCE [LARGE SCALE GENOMIC DNA]</scope>
    <source>
        <strain evidence="3">NIES 3700</strain>
    </source>
</reference>
<protein>
    <submittedName>
        <fullName evidence="2">Uncharacterized protein</fullName>
    </submittedName>
</protein>
<feature type="compositionally biased region" description="Polar residues" evidence="1">
    <location>
        <begin position="1"/>
        <end position="20"/>
    </location>
</feature>
<proteinExistence type="predicted"/>
<dbReference type="Proteomes" id="UP001165122">
    <property type="component" value="Unassembled WGS sequence"/>
</dbReference>
<comment type="caution">
    <text evidence="2">The sequence shown here is derived from an EMBL/GenBank/DDBJ whole genome shotgun (WGS) entry which is preliminary data.</text>
</comment>
<keyword evidence="3" id="KW-1185">Reference proteome</keyword>
<evidence type="ECO:0000256" key="1">
    <source>
        <dbReference type="SAM" id="MobiDB-lite"/>
    </source>
</evidence>
<name>A0A9W6ZDP0_9STRA</name>
<gene>
    <name evidence="2" type="ORF">TrLO_g4412</name>
</gene>
<sequence>MSSHESSLPPTRLQSLNTPLMQHPMAGSLDVASPPASAPQARNARGLSKKDFELDDISKQMSEYVVKLASMGVNVSHNVAPDAIHGKGFGMSGGLQFSPGLVGAGDHLQQNEGSPSKEEMISYMDFINSFHGLEGMGFGVGVEGMMRRSPSGGVREVGGVEGTGRVSPGARTNATNATSATNGTAMTVEHETVTKTLRGGGGVEETGRVQRRQHIVSPAAKEFKKEAKKKPQIQYYHQDPDKRNNKFRGGSASKSWDKVTNEMPFASSVPTTMKSMFPQKPDKYYRDLERVVDTLDSIGTKAASPTHLIYENRGKHNYGHIESRVSHIWKSGKGGGGGGGGGSAGRGGRGRTVRRPSEYLLEGMLAAQQRGARGAAMGAAGGELGGKNSNVRRKQKA</sequence>
<feature type="region of interest" description="Disordered" evidence="1">
    <location>
        <begin position="1"/>
        <end position="47"/>
    </location>
</feature>
<feature type="region of interest" description="Disordered" evidence="1">
    <location>
        <begin position="371"/>
        <end position="397"/>
    </location>
</feature>
<feature type="compositionally biased region" description="Low complexity" evidence="1">
    <location>
        <begin position="163"/>
        <end position="177"/>
    </location>
</feature>
<dbReference type="EMBL" id="BRXW01000417">
    <property type="protein sequence ID" value="GMH52409.1"/>
    <property type="molecule type" value="Genomic_DNA"/>
</dbReference>
<evidence type="ECO:0000313" key="3">
    <source>
        <dbReference type="Proteomes" id="UP001165122"/>
    </source>
</evidence>
<organism evidence="2 3">
    <name type="scientific">Triparma laevis f. longispina</name>
    <dbReference type="NCBI Taxonomy" id="1714387"/>
    <lineage>
        <taxon>Eukaryota</taxon>
        <taxon>Sar</taxon>
        <taxon>Stramenopiles</taxon>
        <taxon>Ochrophyta</taxon>
        <taxon>Bolidophyceae</taxon>
        <taxon>Parmales</taxon>
        <taxon>Triparmaceae</taxon>
        <taxon>Triparma</taxon>
    </lineage>
</organism>
<dbReference type="OrthoDB" id="202122at2759"/>
<dbReference type="AlphaFoldDB" id="A0A9W6ZDP0"/>
<accession>A0A9W6ZDP0</accession>